<dbReference type="Pfam" id="PF01420">
    <property type="entry name" value="Methylase_S"/>
    <property type="match status" value="1"/>
</dbReference>
<sequence>MIPRNLDIHTSEITIKNYKKIEKGDFVNHLSSYQYGFSYSDFVGITSPAYDIFRIIDIKKQVDLFWKYFFMSEDFIKSLKSITYGIRQGKKTSSSEIKDFKFFYPIEKEQQKIGSLFQNIDILLKNTEQKTEKMRSVKNFLLKKMFPENNKKIPEIRFKGFNEEWKKSNIDENAFYVSSTLIKEKLSFKSSVPVYDANEKIGFYDSSISDTKYISFIKDGAGAGRTRVLPGKTNILGTMIAILPKKSDIYFLKEIIGLINFSRFILGTTIPHLYYKDFCFIDIKFPSLSEQQKIGSFFQKLDRLIQLYESKKEKQEAIKKALLEKMFI</sequence>
<evidence type="ECO:0000259" key="4">
    <source>
        <dbReference type="Pfam" id="PF01420"/>
    </source>
</evidence>
<reference evidence="5" key="1">
    <citation type="submission" date="2024-03" db="EMBL/GenBank/DDBJ databases">
        <title>Complete genome sequence of Mycoplasma gypis type strain B1/T1.</title>
        <authorList>
            <person name="Spergser J."/>
        </authorList>
    </citation>
    <scope>NUCLEOTIDE SEQUENCE [LARGE SCALE GENOMIC DNA]</scope>
    <source>
        <strain evidence="5">B1/T1</strain>
    </source>
</reference>
<organism evidence="5 6">
    <name type="scientific">[Mycoplasma] gypis</name>
    <dbReference type="NCBI Taxonomy" id="92404"/>
    <lineage>
        <taxon>Bacteria</taxon>
        <taxon>Bacillati</taxon>
        <taxon>Mycoplasmatota</taxon>
        <taxon>Mycoplasmoidales</taxon>
        <taxon>Metamycoplasmataceae</taxon>
        <taxon>Metamycoplasma</taxon>
    </lineage>
</organism>
<keyword evidence="5" id="KW-0255">Endonuclease</keyword>
<keyword evidence="6" id="KW-1185">Reference proteome</keyword>
<keyword evidence="2" id="KW-0680">Restriction system</keyword>
<dbReference type="GO" id="GO:0004519">
    <property type="term" value="F:endonuclease activity"/>
    <property type="evidence" value="ECO:0007669"/>
    <property type="project" value="UniProtKB-KW"/>
</dbReference>
<dbReference type="PANTHER" id="PTHR30408">
    <property type="entry name" value="TYPE-1 RESTRICTION ENZYME ECOKI SPECIFICITY PROTEIN"/>
    <property type="match status" value="1"/>
</dbReference>
<dbReference type="SUPFAM" id="SSF116734">
    <property type="entry name" value="DNA methylase specificity domain"/>
    <property type="match status" value="2"/>
</dbReference>
<dbReference type="InterPro" id="IPR000055">
    <property type="entry name" value="Restrct_endonuc_typeI_TRD"/>
</dbReference>
<evidence type="ECO:0000313" key="6">
    <source>
        <dbReference type="Proteomes" id="UP001460679"/>
    </source>
</evidence>
<dbReference type="InterPro" id="IPR044946">
    <property type="entry name" value="Restrct_endonuc_typeI_TRD_sf"/>
</dbReference>
<proteinExistence type="inferred from homology"/>
<gene>
    <name evidence="5" type="ORF">WG616_00480</name>
</gene>
<evidence type="ECO:0000313" key="5">
    <source>
        <dbReference type="EMBL" id="WXL28498.1"/>
    </source>
</evidence>
<dbReference type="Gene3D" id="3.90.220.20">
    <property type="entry name" value="DNA methylase specificity domains"/>
    <property type="match status" value="2"/>
</dbReference>
<dbReference type="EMBL" id="CP148066">
    <property type="protein sequence ID" value="WXL28498.1"/>
    <property type="molecule type" value="Genomic_DNA"/>
</dbReference>
<dbReference type="PANTHER" id="PTHR30408:SF12">
    <property type="entry name" value="TYPE I RESTRICTION ENZYME MJAVIII SPECIFICITY SUBUNIT"/>
    <property type="match status" value="1"/>
</dbReference>
<comment type="similarity">
    <text evidence="1">Belongs to the type-I restriction system S methylase family.</text>
</comment>
<evidence type="ECO:0000256" key="3">
    <source>
        <dbReference type="ARBA" id="ARBA00023125"/>
    </source>
</evidence>
<dbReference type="InterPro" id="IPR052021">
    <property type="entry name" value="Type-I_RS_S_subunit"/>
</dbReference>
<dbReference type="RefSeq" id="WP_338867506.1">
    <property type="nucleotide sequence ID" value="NZ_CP148066.1"/>
</dbReference>
<dbReference type="GO" id="GO:0016787">
    <property type="term" value="F:hydrolase activity"/>
    <property type="evidence" value="ECO:0007669"/>
    <property type="project" value="UniProtKB-KW"/>
</dbReference>
<feature type="domain" description="Type I restriction modification DNA specificity" evidence="4">
    <location>
        <begin position="163"/>
        <end position="313"/>
    </location>
</feature>
<evidence type="ECO:0000256" key="1">
    <source>
        <dbReference type="ARBA" id="ARBA00010923"/>
    </source>
</evidence>
<dbReference type="Gene3D" id="1.10.287.1120">
    <property type="entry name" value="Bipartite methylase S protein"/>
    <property type="match status" value="1"/>
</dbReference>
<name>A0ABZ2RN89_9BACT</name>
<dbReference type="EC" id="3.1.21.-" evidence="5"/>
<accession>A0ABZ2RN89</accession>
<keyword evidence="5" id="KW-0540">Nuclease</keyword>
<keyword evidence="3" id="KW-0238">DNA-binding</keyword>
<keyword evidence="5" id="KW-0378">Hydrolase</keyword>
<protein>
    <submittedName>
        <fullName evidence="5">Restriction endonuclease subunit S</fullName>
        <ecNumber evidence="5">3.1.21.-</ecNumber>
    </submittedName>
</protein>
<evidence type="ECO:0000256" key="2">
    <source>
        <dbReference type="ARBA" id="ARBA00022747"/>
    </source>
</evidence>
<dbReference type="Proteomes" id="UP001460679">
    <property type="component" value="Chromosome"/>
</dbReference>